<dbReference type="SUPFAM" id="SSF55136">
    <property type="entry name" value="Probable bacterial effector-binding domain"/>
    <property type="match status" value="1"/>
</dbReference>
<evidence type="ECO:0000256" key="1">
    <source>
        <dbReference type="ARBA" id="ARBA00023125"/>
    </source>
</evidence>
<comment type="caution">
    <text evidence="2">The sequence shown here is derived from an EMBL/GenBank/DDBJ whole genome shotgun (WGS) entry which is preliminary data.</text>
</comment>
<dbReference type="Proteomes" id="UP000219775">
    <property type="component" value="Unassembled WGS sequence"/>
</dbReference>
<dbReference type="Gene3D" id="1.10.1660.10">
    <property type="match status" value="1"/>
</dbReference>
<dbReference type="PROSITE" id="PS50937">
    <property type="entry name" value="HTH_MERR_2"/>
    <property type="match status" value="1"/>
</dbReference>
<dbReference type="EMBL" id="NUDP01000073">
    <property type="protein sequence ID" value="PEM67274.1"/>
    <property type="molecule type" value="Genomic_DNA"/>
</dbReference>
<dbReference type="InterPro" id="IPR000551">
    <property type="entry name" value="MerR-type_HTH_dom"/>
</dbReference>
<evidence type="ECO:0000313" key="3">
    <source>
        <dbReference type="Proteomes" id="UP000219775"/>
    </source>
</evidence>
<dbReference type="PANTHER" id="PTHR30204:SF97">
    <property type="entry name" value="MERR FAMILY REGULATORY PROTEIN"/>
    <property type="match status" value="1"/>
</dbReference>
<gene>
    <name evidence="2" type="ORF">CN613_19315</name>
</gene>
<name>A0A2B6QFI0_9BACI</name>
<protein>
    <submittedName>
        <fullName evidence="2">MerR family transcriptional regulator</fullName>
    </submittedName>
</protein>
<dbReference type="SMART" id="SM00422">
    <property type="entry name" value="HTH_MERR"/>
    <property type="match status" value="1"/>
</dbReference>
<dbReference type="InterPro" id="IPR047057">
    <property type="entry name" value="MerR_fam"/>
</dbReference>
<dbReference type="GO" id="GO:0003700">
    <property type="term" value="F:DNA-binding transcription factor activity"/>
    <property type="evidence" value="ECO:0007669"/>
    <property type="project" value="InterPro"/>
</dbReference>
<accession>A0A2B6QFI0</accession>
<organism evidence="2 3">
    <name type="scientific">Bacillus pseudomycoides</name>
    <dbReference type="NCBI Taxonomy" id="64104"/>
    <lineage>
        <taxon>Bacteria</taxon>
        <taxon>Bacillati</taxon>
        <taxon>Bacillota</taxon>
        <taxon>Bacilli</taxon>
        <taxon>Bacillales</taxon>
        <taxon>Bacillaceae</taxon>
        <taxon>Bacillus</taxon>
        <taxon>Bacillus cereus group</taxon>
    </lineage>
</organism>
<dbReference type="RefSeq" id="WP_097848946.1">
    <property type="nucleotide sequence ID" value="NZ_NUAS01000123.1"/>
</dbReference>
<dbReference type="Gene3D" id="3.20.80.10">
    <property type="entry name" value="Regulatory factor, effector binding domain"/>
    <property type="match status" value="1"/>
</dbReference>
<dbReference type="SUPFAM" id="SSF46955">
    <property type="entry name" value="Putative DNA-binding domain"/>
    <property type="match status" value="1"/>
</dbReference>
<dbReference type="Pfam" id="PF13411">
    <property type="entry name" value="MerR_1"/>
    <property type="match status" value="1"/>
</dbReference>
<sequence length="281" mass="33155">MYTVGQFSTICGVSIKALHHYDQIHLLEPVHTDSVTGYRYYDYEQIKTLQYIKKLKVFGFSLQEIKRVLESYDNRELENGLREKALQLEKKMIKMQQTLGEINQSIDGLNRNEPFLTVSNVTKCFEEIRERQWIYGVREKISMREIDFVVKKLFERLYAYGLEVDGKMMTVFHQFYRGNVPIDLEVCVPIKEYDRTLSNVRCLEGGKHICVIVKGPYSELGIAYEKIIKFIEKKGYVVRDSPFEVYEQGVFTEQIDYKNIRPDFKHTPLQFITKVCFPVYS</sequence>
<dbReference type="CDD" id="cd01107">
    <property type="entry name" value="HTH_BmrR"/>
    <property type="match status" value="1"/>
</dbReference>
<reference evidence="2 3" key="1">
    <citation type="submission" date="2017-09" db="EMBL/GenBank/DDBJ databases">
        <title>Large-scale bioinformatics analysis of Bacillus genomes uncovers conserved roles of natural products in bacterial physiology.</title>
        <authorList>
            <consortium name="Agbiome Team Llc"/>
            <person name="Bleich R.M."/>
            <person name="Grubbs K.J."/>
            <person name="Santa Maria K.C."/>
            <person name="Allen S.E."/>
            <person name="Farag S."/>
            <person name="Shank E.A."/>
            <person name="Bowers A."/>
        </authorList>
    </citation>
    <scope>NUCLEOTIDE SEQUENCE [LARGE SCALE GENOMIC DNA]</scope>
    <source>
        <strain evidence="2 3">AFS009893</strain>
    </source>
</reference>
<dbReference type="PROSITE" id="PS00552">
    <property type="entry name" value="HTH_MERR_1"/>
    <property type="match status" value="1"/>
</dbReference>
<dbReference type="InterPro" id="IPR009061">
    <property type="entry name" value="DNA-bd_dom_put_sf"/>
</dbReference>
<dbReference type="GO" id="GO:0003677">
    <property type="term" value="F:DNA binding"/>
    <property type="evidence" value="ECO:0007669"/>
    <property type="project" value="UniProtKB-KW"/>
</dbReference>
<proteinExistence type="predicted"/>
<dbReference type="InterPro" id="IPR011256">
    <property type="entry name" value="Reg_factor_effector_dom_sf"/>
</dbReference>
<evidence type="ECO:0000313" key="2">
    <source>
        <dbReference type="EMBL" id="PEM67274.1"/>
    </source>
</evidence>
<dbReference type="InterPro" id="IPR029442">
    <property type="entry name" value="GyrI-like"/>
</dbReference>
<dbReference type="AlphaFoldDB" id="A0A2B6QFI0"/>
<keyword evidence="1" id="KW-0238">DNA-binding</keyword>
<dbReference type="PANTHER" id="PTHR30204">
    <property type="entry name" value="REDOX-CYCLING DRUG-SENSING TRANSCRIPTIONAL ACTIVATOR SOXR"/>
    <property type="match status" value="1"/>
</dbReference>
<dbReference type="Pfam" id="PF06445">
    <property type="entry name" value="GyrI-like"/>
    <property type="match status" value="1"/>
</dbReference>